<feature type="transmembrane region" description="Helical" evidence="6">
    <location>
        <begin position="7"/>
        <end position="28"/>
    </location>
</feature>
<dbReference type="EMBL" id="FR871761">
    <property type="protein sequence ID" value="CCB81050.1"/>
    <property type="molecule type" value="Genomic_DNA"/>
</dbReference>
<dbReference type="PANTHER" id="PTHR41335">
    <property type="entry name" value="MEMBRANE PROTEIN-RELATED"/>
    <property type="match status" value="1"/>
</dbReference>
<evidence type="ECO:0000256" key="6">
    <source>
        <dbReference type="SAM" id="Phobius"/>
    </source>
</evidence>
<keyword evidence="2 6" id="KW-0812">Transmembrane</keyword>
<evidence type="ECO:0000256" key="3">
    <source>
        <dbReference type="ARBA" id="ARBA00022989"/>
    </source>
</evidence>
<keyword evidence="1" id="KW-1003">Cell membrane</keyword>
<evidence type="ECO:0000256" key="2">
    <source>
        <dbReference type="ARBA" id="ARBA00022692"/>
    </source>
</evidence>
<gene>
    <name evidence="8" type="ORF">LPE_00057</name>
</gene>
<evidence type="ECO:0000256" key="1">
    <source>
        <dbReference type="ARBA" id="ARBA00022475"/>
    </source>
</evidence>
<protein>
    <recommendedName>
        <fullName evidence="7">Lipopolysaccharide assembly protein A domain-containing protein</fullName>
    </recommendedName>
</protein>
<evidence type="ECO:0000256" key="4">
    <source>
        <dbReference type="ARBA" id="ARBA00023136"/>
    </source>
</evidence>
<keyword evidence="4 6" id="KW-0472">Membrane</keyword>
<accession>F6IRA9</accession>
<proteinExistence type="predicted"/>
<feature type="region of interest" description="Disordered" evidence="5">
    <location>
        <begin position="98"/>
        <end position="119"/>
    </location>
</feature>
<sequence>MSGMKNQWRLVSALVIALVVIIFAILNVEPVRINFGVTAVHWPLILVIVITLILGVVTAVLMATVNESKERSAHAEELAAAQAKIEKLTAENKQLTLRLNNKGKQKRSVPEQPTTTTDK</sequence>
<evidence type="ECO:0000256" key="5">
    <source>
        <dbReference type="SAM" id="MobiDB-lite"/>
    </source>
</evidence>
<dbReference type="PANTHER" id="PTHR41335:SF1">
    <property type="entry name" value="MEMBRANE PROTEIN"/>
    <property type="match status" value="1"/>
</dbReference>
<evidence type="ECO:0000313" key="8">
    <source>
        <dbReference type="EMBL" id="CCB81050.1"/>
    </source>
</evidence>
<reference evidence="8" key="1">
    <citation type="journal article" date="2011" name="J. Bacteriol.">
        <title>Annotated genome sequence of Lactobacillus pentosus MP-10, which has probiotic potential, from naturally fermented Alorena green table olives.</title>
        <authorList>
            <person name="Abriouel H."/>
            <person name="Benomar N."/>
            <person name="Perez Pulido R."/>
            <person name="Canamero M.M."/>
            <person name="Galvez A."/>
        </authorList>
    </citation>
    <scope>NUCLEOTIDE SEQUENCE</scope>
    <source>
        <strain evidence="8">MP-10</strain>
    </source>
</reference>
<dbReference type="Pfam" id="PF06305">
    <property type="entry name" value="LapA_dom"/>
    <property type="match status" value="1"/>
</dbReference>
<organism evidence="8">
    <name type="scientific">Lactiplantibacillus pentosus MP-10</name>
    <dbReference type="NCBI Taxonomy" id="1028490"/>
    <lineage>
        <taxon>Bacteria</taxon>
        <taxon>Bacillati</taxon>
        <taxon>Bacillota</taxon>
        <taxon>Bacilli</taxon>
        <taxon>Lactobacillales</taxon>
        <taxon>Lactobacillaceae</taxon>
        <taxon>Lactiplantibacillus</taxon>
    </lineage>
</organism>
<evidence type="ECO:0000259" key="7">
    <source>
        <dbReference type="Pfam" id="PF06305"/>
    </source>
</evidence>
<dbReference type="InterPro" id="IPR010445">
    <property type="entry name" value="LapA_dom"/>
</dbReference>
<dbReference type="GO" id="GO:0005886">
    <property type="term" value="C:plasma membrane"/>
    <property type="evidence" value="ECO:0007669"/>
    <property type="project" value="InterPro"/>
</dbReference>
<name>F6IRA9_LACPE</name>
<dbReference type="AlphaFoldDB" id="F6IRA9"/>
<feature type="transmembrane region" description="Helical" evidence="6">
    <location>
        <begin position="40"/>
        <end position="63"/>
    </location>
</feature>
<feature type="domain" description="Lipopolysaccharide assembly protein A" evidence="7">
    <location>
        <begin position="27"/>
        <end position="91"/>
    </location>
</feature>
<keyword evidence="3 6" id="KW-1133">Transmembrane helix</keyword>